<organism evidence="3 4">
    <name type="scientific">Marinirhabdus gelatinilytica</name>
    <dbReference type="NCBI Taxonomy" id="1703343"/>
    <lineage>
        <taxon>Bacteria</taxon>
        <taxon>Pseudomonadati</taxon>
        <taxon>Bacteroidota</taxon>
        <taxon>Flavobacteriia</taxon>
        <taxon>Flavobacteriales</taxon>
        <taxon>Flavobacteriaceae</taxon>
    </lineage>
</organism>
<evidence type="ECO:0000256" key="1">
    <source>
        <dbReference type="ARBA" id="ARBA00009460"/>
    </source>
</evidence>
<name>A0A370Q664_9FLAO</name>
<evidence type="ECO:0000256" key="2">
    <source>
        <dbReference type="PIRNR" id="PIRNR006221"/>
    </source>
</evidence>
<dbReference type="Pfam" id="PF03881">
    <property type="entry name" value="Fructosamin_kin"/>
    <property type="match status" value="1"/>
</dbReference>
<dbReference type="InterPro" id="IPR016477">
    <property type="entry name" value="Fructo-/Ketosamine-3-kinase"/>
</dbReference>
<keyword evidence="2" id="KW-0808">Transferase</keyword>
<reference evidence="3 4" key="1">
    <citation type="submission" date="2018-07" db="EMBL/GenBank/DDBJ databases">
        <title>Genomic Encyclopedia of Type Strains, Phase IV (KMG-IV): sequencing the most valuable type-strain genomes for metagenomic binning, comparative biology and taxonomic classification.</title>
        <authorList>
            <person name="Goeker M."/>
        </authorList>
    </citation>
    <scope>NUCLEOTIDE SEQUENCE [LARGE SCALE GENOMIC DNA]</scope>
    <source>
        <strain evidence="3 4">DSM 101478</strain>
    </source>
</reference>
<dbReference type="RefSeq" id="WP_115124576.1">
    <property type="nucleotide sequence ID" value="NZ_QRAO01000006.1"/>
</dbReference>
<keyword evidence="2" id="KW-0418">Kinase</keyword>
<evidence type="ECO:0008006" key="5">
    <source>
        <dbReference type="Google" id="ProtNLM"/>
    </source>
</evidence>
<gene>
    <name evidence="3" type="ORF">C8D94_10669</name>
</gene>
<protein>
    <recommendedName>
        <fullName evidence="5">Fructosamine-3-kinase</fullName>
    </recommendedName>
</protein>
<dbReference type="Proteomes" id="UP000255317">
    <property type="component" value="Unassembled WGS sequence"/>
</dbReference>
<dbReference type="PANTHER" id="PTHR12149">
    <property type="entry name" value="FRUCTOSAMINE 3 KINASE-RELATED PROTEIN"/>
    <property type="match status" value="1"/>
</dbReference>
<evidence type="ECO:0000313" key="3">
    <source>
        <dbReference type="EMBL" id="RDK83856.1"/>
    </source>
</evidence>
<accession>A0A370Q664</accession>
<dbReference type="Gene3D" id="3.30.200.20">
    <property type="entry name" value="Phosphorylase Kinase, domain 1"/>
    <property type="match status" value="1"/>
</dbReference>
<dbReference type="AlphaFoldDB" id="A0A370Q664"/>
<proteinExistence type="inferred from homology"/>
<comment type="similarity">
    <text evidence="1 2">Belongs to the fructosamine kinase family.</text>
</comment>
<keyword evidence="4" id="KW-1185">Reference proteome</keyword>
<dbReference type="PIRSF" id="PIRSF006221">
    <property type="entry name" value="Ketosamine-3-kinase"/>
    <property type="match status" value="1"/>
</dbReference>
<dbReference type="EMBL" id="QRAO01000006">
    <property type="protein sequence ID" value="RDK83856.1"/>
    <property type="molecule type" value="Genomic_DNA"/>
</dbReference>
<evidence type="ECO:0000313" key="4">
    <source>
        <dbReference type="Proteomes" id="UP000255317"/>
    </source>
</evidence>
<dbReference type="PANTHER" id="PTHR12149:SF8">
    <property type="entry name" value="PROTEIN-RIBULOSAMINE 3-KINASE"/>
    <property type="match status" value="1"/>
</dbReference>
<dbReference type="Gene3D" id="3.90.1200.10">
    <property type="match status" value="1"/>
</dbReference>
<sequence>MKSLLKEIALRHDCNLNEVKPLSGGDINQVFLLKCKETNLVAKLNLASKFPTLFEAEAKGLQRLAASKSFKIPKVLGTGEISGYAYLLLEHIPQDKPVSGFWERFAENLAALHKTSHNRFGLDHDNYIGSLKQFNCPETTAADFYLNQRLIPQFRLAMDNGFQFEDLGKFYKKVLRLIPDGAPSLVHGDLWNGNYLISEKGAPVLIDPAVAYAPCEMDLAMMQLFGGFPQEVFSTYDEIFNLQEDWKERVPLFQLYYLLVHLNLFGHGYLQQVKGILKKFS</sequence>
<dbReference type="InterPro" id="IPR011009">
    <property type="entry name" value="Kinase-like_dom_sf"/>
</dbReference>
<dbReference type="SUPFAM" id="SSF56112">
    <property type="entry name" value="Protein kinase-like (PK-like)"/>
    <property type="match status" value="1"/>
</dbReference>
<dbReference type="GO" id="GO:0016301">
    <property type="term" value="F:kinase activity"/>
    <property type="evidence" value="ECO:0007669"/>
    <property type="project" value="UniProtKB-UniRule"/>
</dbReference>
<comment type="caution">
    <text evidence="3">The sequence shown here is derived from an EMBL/GenBank/DDBJ whole genome shotgun (WGS) entry which is preliminary data.</text>
</comment>
<dbReference type="OrthoDB" id="5291879at2"/>